<dbReference type="InterPro" id="IPR013785">
    <property type="entry name" value="Aldolase_TIM"/>
</dbReference>
<evidence type="ECO:0000256" key="2">
    <source>
        <dbReference type="ARBA" id="ARBA00022643"/>
    </source>
</evidence>
<reference evidence="6" key="1">
    <citation type="submission" date="2023-10" db="EMBL/GenBank/DDBJ databases">
        <authorList>
            <person name="Chen Y."/>
            <person name="Shah S."/>
            <person name="Dougan E. K."/>
            <person name="Thang M."/>
            <person name="Chan C."/>
        </authorList>
    </citation>
    <scope>NUCLEOTIDE SEQUENCE [LARGE SCALE GENOMIC DNA]</scope>
</reference>
<accession>A0ABN9TMT7</accession>
<dbReference type="Proteomes" id="UP001189429">
    <property type="component" value="Unassembled WGS sequence"/>
</dbReference>
<keyword evidence="2" id="KW-0288">FMN</keyword>
<dbReference type="PANTHER" id="PTHR32332:SF31">
    <property type="entry name" value="2-NITROPROPANE DIOXYGENASE FAMILY, PUTATIVE (AFU_ORTHOLOGUE AFUA_2G09850)-RELATED"/>
    <property type="match status" value="1"/>
</dbReference>
<evidence type="ECO:0000313" key="7">
    <source>
        <dbReference type="Proteomes" id="UP001189429"/>
    </source>
</evidence>
<feature type="compositionally biased region" description="Low complexity" evidence="5">
    <location>
        <begin position="212"/>
        <end position="235"/>
    </location>
</feature>
<comment type="caution">
    <text evidence="6">The sequence shown here is derived from an EMBL/GenBank/DDBJ whole genome shotgun (WGS) entry which is preliminary data.</text>
</comment>
<dbReference type="CDD" id="cd04730">
    <property type="entry name" value="NPD_like"/>
    <property type="match status" value="1"/>
</dbReference>
<dbReference type="SUPFAM" id="SSF51412">
    <property type="entry name" value="Inosine monophosphate dehydrogenase (IMPDH)"/>
    <property type="match status" value="1"/>
</dbReference>
<feature type="coiled-coil region" evidence="4">
    <location>
        <begin position="106"/>
        <end position="161"/>
    </location>
</feature>
<feature type="region of interest" description="Disordered" evidence="5">
    <location>
        <begin position="209"/>
        <end position="236"/>
    </location>
</feature>
<dbReference type="Pfam" id="PF03060">
    <property type="entry name" value="NMO"/>
    <property type="match status" value="1"/>
</dbReference>
<dbReference type="Gene3D" id="3.20.20.70">
    <property type="entry name" value="Aldolase class I"/>
    <property type="match status" value="1"/>
</dbReference>
<protein>
    <recommendedName>
        <fullName evidence="8">Nitronate monooxygenase domain-containing protein</fullName>
    </recommendedName>
</protein>
<proteinExistence type="predicted"/>
<evidence type="ECO:0000256" key="1">
    <source>
        <dbReference type="ARBA" id="ARBA00022630"/>
    </source>
</evidence>
<evidence type="ECO:0000313" key="6">
    <source>
        <dbReference type="EMBL" id="CAK0847314.1"/>
    </source>
</evidence>
<evidence type="ECO:0000256" key="5">
    <source>
        <dbReference type="SAM" id="MobiDB-lite"/>
    </source>
</evidence>
<keyword evidence="4" id="KW-0175">Coiled coil</keyword>
<dbReference type="InterPro" id="IPR004136">
    <property type="entry name" value="NMO"/>
</dbReference>
<dbReference type="PANTHER" id="PTHR32332">
    <property type="entry name" value="2-NITROPROPANE DIOXYGENASE"/>
    <property type="match status" value="1"/>
</dbReference>
<feature type="region of interest" description="Disordered" evidence="5">
    <location>
        <begin position="1"/>
        <end position="30"/>
    </location>
</feature>
<keyword evidence="1" id="KW-0285">Flavoprotein</keyword>
<evidence type="ECO:0000256" key="4">
    <source>
        <dbReference type="SAM" id="Coils"/>
    </source>
</evidence>
<keyword evidence="7" id="KW-1185">Reference proteome</keyword>
<evidence type="ECO:0008006" key="8">
    <source>
        <dbReference type="Google" id="ProtNLM"/>
    </source>
</evidence>
<feature type="region of interest" description="Disordered" evidence="5">
    <location>
        <begin position="48"/>
        <end position="69"/>
    </location>
</feature>
<gene>
    <name evidence="6" type="ORF">PCOR1329_LOCUS40556</name>
</gene>
<organism evidence="6 7">
    <name type="scientific">Prorocentrum cordatum</name>
    <dbReference type="NCBI Taxonomy" id="2364126"/>
    <lineage>
        <taxon>Eukaryota</taxon>
        <taxon>Sar</taxon>
        <taxon>Alveolata</taxon>
        <taxon>Dinophyceae</taxon>
        <taxon>Prorocentrales</taxon>
        <taxon>Prorocentraceae</taxon>
        <taxon>Prorocentrum</taxon>
    </lineage>
</organism>
<keyword evidence="3" id="KW-0560">Oxidoreductase</keyword>
<dbReference type="EMBL" id="CAUYUJ010014892">
    <property type="protein sequence ID" value="CAK0847314.1"/>
    <property type="molecule type" value="Genomic_DNA"/>
</dbReference>
<sequence length="672" mass="70813">MHAPAITEHMTCPPFQRGPKGAWANGPPGESASIKALKAELSALRAQVGGGGGSVQRPATQPQPPQSDFTFGQVVQFPKAYKIEDTVITTVQQKQIAEQEAKPTTAIAVQHRVENSKRKVERLKQKVLSFTQQRGELDKAITEAEHQLTEARSELERNIKVSHRVHLEQAADPLELGFAGLTASVKDSADGRQALEVLRRLQEAAAKKAADEQAAAPAQANSSAAPAGAGAPDAGVAGGGPQAGAAIGATGAAGYSKMEEDDFDDSESHDSLKRLYERGAEKDAAPWDYNVIDAEWSCGFAVPARQARPQMSLSGGMSRRYGICSFTGTVCVFIEYFGSRRHALPSSVSSTESRLASDIEAVNVSGAMLQERRCEFQGVAAKGVYAGHFQVASGGCAAVASIDGPPEPAPSKPKGGAKSLTILGVSANAWSTAEMVVEWLMDRGIRHGGLDVVPDALSAQEIRLKNPDKVATSILIPTVVDLVRGKMSPLTGKQVSVVAAGGIFDGRGLAMALSLGADAVWVGTRFVASAEGGAPRAHKEAVVAAGVHDTHRCEAFSGRPLRVIKTKYSEKWLGSRLGEMRELLAKGTVPVEADFARWQSAEGDEEEQKRLAQQFGMDSFGTQIASQVHLCGQGSDVPRATAMAAGRTSITAPGLPLAKPVACPPHSAMRGK</sequence>
<name>A0ABN9TMT7_9DINO</name>
<evidence type="ECO:0000256" key="3">
    <source>
        <dbReference type="ARBA" id="ARBA00023002"/>
    </source>
</evidence>